<protein>
    <submittedName>
        <fullName evidence="2">Uncharacterized protein DUF2726</fullName>
    </submittedName>
</protein>
<evidence type="ECO:0000313" key="2">
    <source>
        <dbReference type="EMBL" id="PXW94304.1"/>
    </source>
</evidence>
<feature type="domain" description="DUF2726" evidence="1">
    <location>
        <begin position="43"/>
        <end position="156"/>
    </location>
</feature>
<organism evidence="2 3">
    <name type="scientific">Sphaerotilus hippei</name>
    <dbReference type="NCBI Taxonomy" id="744406"/>
    <lineage>
        <taxon>Bacteria</taxon>
        <taxon>Pseudomonadati</taxon>
        <taxon>Pseudomonadota</taxon>
        <taxon>Betaproteobacteria</taxon>
        <taxon>Burkholderiales</taxon>
        <taxon>Sphaerotilaceae</taxon>
        <taxon>Sphaerotilus</taxon>
    </lineage>
</organism>
<sequence>MNTLLVLCLIAALLVCAALLFLSRPEDDRSGPASTPPGPPRLLLSTPEQILYHRLVAALPAHMILAQVQVSRVLGQLRGADFDEREHRVARMSYDFVVCTLDSTVLAAIELDDRSHEAADRIDADARKDRATAAADLRLIRWHVRALPDTEAIQAEFADSLARVCGQRDGARR</sequence>
<reference evidence="2 3" key="1">
    <citation type="submission" date="2018-05" db="EMBL/GenBank/DDBJ databases">
        <title>Genomic Encyclopedia of Type Strains, Phase IV (KMG-IV): sequencing the most valuable type-strain genomes for metagenomic binning, comparative biology and taxonomic classification.</title>
        <authorList>
            <person name="Goeker M."/>
        </authorList>
    </citation>
    <scope>NUCLEOTIDE SEQUENCE [LARGE SCALE GENOMIC DNA]</scope>
    <source>
        <strain evidence="2 3">DSM 566</strain>
    </source>
</reference>
<keyword evidence="3" id="KW-1185">Reference proteome</keyword>
<dbReference type="AlphaFoldDB" id="A0A318GX90"/>
<comment type="caution">
    <text evidence="2">The sequence shown here is derived from an EMBL/GenBank/DDBJ whole genome shotgun (WGS) entry which is preliminary data.</text>
</comment>
<accession>A0A318GX90</accession>
<proteinExistence type="predicted"/>
<evidence type="ECO:0000313" key="3">
    <source>
        <dbReference type="Proteomes" id="UP000247811"/>
    </source>
</evidence>
<dbReference type="RefSeq" id="WP_211317563.1">
    <property type="nucleotide sequence ID" value="NZ_QJJS01000014.1"/>
</dbReference>
<dbReference type="Pfam" id="PF10881">
    <property type="entry name" value="DUF2726"/>
    <property type="match status" value="1"/>
</dbReference>
<gene>
    <name evidence="2" type="ORF">C7444_1143</name>
</gene>
<dbReference type="InterPro" id="IPR024402">
    <property type="entry name" value="DUF2726"/>
</dbReference>
<evidence type="ECO:0000259" key="1">
    <source>
        <dbReference type="Pfam" id="PF10881"/>
    </source>
</evidence>
<name>A0A318GX90_9BURK</name>
<dbReference type="EMBL" id="QJJS01000014">
    <property type="protein sequence ID" value="PXW94304.1"/>
    <property type="molecule type" value="Genomic_DNA"/>
</dbReference>
<dbReference type="Proteomes" id="UP000247811">
    <property type="component" value="Unassembled WGS sequence"/>
</dbReference>